<dbReference type="Pfam" id="PF00480">
    <property type="entry name" value="ROK"/>
    <property type="match status" value="1"/>
</dbReference>
<dbReference type="EMBL" id="RCHT01000001">
    <property type="protein sequence ID" value="RLL14593.1"/>
    <property type="molecule type" value="Genomic_DNA"/>
</dbReference>
<keyword evidence="3" id="KW-1185">Reference proteome</keyword>
<evidence type="ECO:0000313" key="2">
    <source>
        <dbReference type="EMBL" id="RLL14593.1"/>
    </source>
</evidence>
<evidence type="ECO:0000256" key="1">
    <source>
        <dbReference type="ARBA" id="ARBA00006479"/>
    </source>
</evidence>
<gene>
    <name evidence="2" type="ORF">D4A47_01010</name>
</gene>
<dbReference type="RefSeq" id="WP_101550812.1">
    <property type="nucleotide sequence ID" value="NZ_DBFNFR010000081.1"/>
</dbReference>
<comment type="similarity">
    <text evidence="1">Belongs to the ROK (NagC/XylR) family.</text>
</comment>
<dbReference type="PANTHER" id="PTHR18964">
    <property type="entry name" value="ROK (REPRESSOR, ORF, KINASE) FAMILY"/>
    <property type="match status" value="1"/>
</dbReference>
<name>A0A498CY95_9FIRM</name>
<dbReference type="SUPFAM" id="SSF53067">
    <property type="entry name" value="Actin-like ATPase domain"/>
    <property type="match status" value="1"/>
</dbReference>
<accession>A0A498CY95</accession>
<dbReference type="Gene3D" id="3.30.420.40">
    <property type="match status" value="2"/>
</dbReference>
<dbReference type="InterPro" id="IPR049874">
    <property type="entry name" value="ROK_cs"/>
</dbReference>
<protein>
    <submittedName>
        <fullName evidence="2">ROK family protein</fullName>
    </submittedName>
</protein>
<dbReference type="AlphaFoldDB" id="A0A498CY95"/>
<comment type="caution">
    <text evidence="2">The sequence shown here is derived from an EMBL/GenBank/DDBJ whole genome shotgun (WGS) entry which is preliminary data.</text>
</comment>
<proteinExistence type="inferred from homology"/>
<sequence>MSYYVGIDLGGTNIAVGVVDEDYRIVGRANEKTKAFHPAEEIADDMAATARRAVENAGVTFDEVAWVGVGTPGTVNPETGMVGLAANLGFHDTPLGMLVAERLGKKVYVENDANAAAYGELMAGAAKGLDSVILITLGTGVGGGIIIDGKIQSGFNYKGAELGHIGMVYQGVPCTCGRRGCIESYCAVTGLIRITRESMQLNAKSKMWELAEGSLDKVSGRTAFDAMRAGDEAGKAVVDQYIDYLAYAVSGIINLFQPQAVVIGGGISKEGETLFGPMRERAYPQTFNHDPNNCSQIIKAKLGNDAGIIGAALLGKQYK</sequence>
<dbReference type="Proteomes" id="UP000276301">
    <property type="component" value="Unassembled WGS sequence"/>
</dbReference>
<evidence type="ECO:0000313" key="3">
    <source>
        <dbReference type="Proteomes" id="UP000276301"/>
    </source>
</evidence>
<dbReference type="InterPro" id="IPR043129">
    <property type="entry name" value="ATPase_NBD"/>
</dbReference>
<reference evidence="2 3" key="1">
    <citation type="submission" date="2018-10" db="EMBL/GenBank/DDBJ databases">
        <title>Anaerotruncus faecis sp. nov., isolated from human feces.</title>
        <authorList>
            <person name="Wang Y.-J."/>
        </authorList>
    </citation>
    <scope>NUCLEOTIDE SEQUENCE [LARGE SCALE GENOMIC DNA]</scope>
    <source>
        <strain evidence="2 3">22A2-44</strain>
    </source>
</reference>
<dbReference type="PANTHER" id="PTHR18964:SF149">
    <property type="entry name" value="BIFUNCTIONAL UDP-N-ACETYLGLUCOSAMINE 2-EPIMERASE_N-ACETYLMANNOSAMINE KINASE"/>
    <property type="match status" value="1"/>
</dbReference>
<dbReference type="PROSITE" id="PS01125">
    <property type="entry name" value="ROK"/>
    <property type="match status" value="1"/>
</dbReference>
<organism evidence="2 3">
    <name type="scientific">Anaerotruncus massiliensis</name>
    <name type="common">ex Liu et al. 2021</name>
    <dbReference type="NCBI Taxonomy" id="2321404"/>
    <lineage>
        <taxon>Bacteria</taxon>
        <taxon>Bacillati</taxon>
        <taxon>Bacillota</taxon>
        <taxon>Clostridia</taxon>
        <taxon>Eubacteriales</taxon>
        <taxon>Oscillospiraceae</taxon>
        <taxon>Anaerotruncus</taxon>
    </lineage>
</organism>
<dbReference type="InterPro" id="IPR000600">
    <property type="entry name" value="ROK"/>
</dbReference>